<feature type="signal peptide" evidence="2">
    <location>
        <begin position="1"/>
        <end position="16"/>
    </location>
</feature>
<dbReference type="AlphaFoldDB" id="A0AAN6TSI3"/>
<dbReference type="Pfam" id="PF05686">
    <property type="entry name" value="Glyco_transf_90"/>
    <property type="match status" value="1"/>
</dbReference>
<dbReference type="InterPro" id="IPR006598">
    <property type="entry name" value="CAP10"/>
</dbReference>
<dbReference type="EMBL" id="MU853243">
    <property type="protein sequence ID" value="KAK4119923.1"/>
    <property type="molecule type" value="Genomic_DNA"/>
</dbReference>
<gene>
    <name evidence="4" type="ORF">N657DRAFT_603756</name>
</gene>
<dbReference type="PANTHER" id="PTHR12203">
    <property type="entry name" value="KDEL LYS-ASP-GLU-LEU CONTAINING - RELATED"/>
    <property type="match status" value="1"/>
</dbReference>
<evidence type="ECO:0000313" key="5">
    <source>
        <dbReference type="Proteomes" id="UP001302602"/>
    </source>
</evidence>
<evidence type="ECO:0000256" key="1">
    <source>
        <dbReference type="SAM" id="Phobius"/>
    </source>
</evidence>
<comment type="caution">
    <text evidence="4">The sequence shown here is derived from an EMBL/GenBank/DDBJ whole genome shotgun (WGS) entry which is preliminary data.</text>
</comment>
<evidence type="ECO:0000313" key="4">
    <source>
        <dbReference type="EMBL" id="KAK4119923.1"/>
    </source>
</evidence>
<keyword evidence="5" id="KW-1185">Reference proteome</keyword>
<feature type="transmembrane region" description="Helical" evidence="1">
    <location>
        <begin position="202"/>
        <end position="220"/>
    </location>
</feature>
<accession>A0AAN6TSI3</accession>
<feature type="transmembrane region" description="Helical" evidence="1">
    <location>
        <begin position="63"/>
        <end position="82"/>
    </location>
</feature>
<keyword evidence="1" id="KW-0812">Transmembrane</keyword>
<dbReference type="GeneID" id="87826924"/>
<feature type="transmembrane region" description="Helical" evidence="1">
    <location>
        <begin position="89"/>
        <end position="110"/>
    </location>
</feature>
<dbReference type="InterPro" id="IPR051091">
    <property type="entry name" value="O-Glucosyltr/Glycosyltrsf_90"/>
</dbReference>
<keyword evidence="1" id="KW-0472">Membrane</keyword>
<feature type="transmembrane region" description="Helical" evidence="1">
    <location>
        <begin position="278"/>
        <end position="300"/>
    </location>
</feature>
<dbReference type="RefSeq" id="XP_062643696.1">
    <property type="nucleotide sequence ID" value="XM_062790154.1"/>
</dbReference>
<keyword evidence="1" id="KW-1133">Transmembrane helix</keyword>
<organism evidence="4 5">
    <name type="scientific">Parathielavia appendiculata</name>
    <dbReference type="NCBI Taxonomy" id="2587402"/>
    <lineage>
        <taxon>Eukaryota</taxon>
        <taxon>Fungi</taxon>
        <taxon>Dikarya</taxon>
        <taxon>Ascomycota</taxon>
        <taxon>Pezizomycotina</taxon>
        <taxon>Sordariomycetes</taxon>
        <taxon>Sordariomycetidae</taxon>
        <taxon>Sordariales</taxon>
        <taxon>Chaetomiaceae</taxon>
        <taxon>Parathielavia</taxon>
    </lineage>
</organism>
<dbReference type="Proteomes" id="UP001302602">
    <property type="component" value="Unassembled WGS sequence"/>
</dbReference>
<keyword evidence="2" id="KW-0732">Signal</keyword>
<evidence type="ECO:0000256" key="2">
    <source>
        <dbReference type="SAM" id="SignalP"/>
    </source>
</evidence>
<feature type="transmembrane region" description="Helical" evidence="1">
    <location>
        <begin position="146"/>
        <end position="166"/>
    </location>
</feature>
<sequence length="837" mass="92566">MFMFSAGAALFCSALAQYLTTRDVELASEILCWVILPALIKLKNRYGSTGTTSNTLLVKTPSAVVSTRAWLFALGLAAACWYRAEEHIVILFPALTPLLLLSGVVPAASLTTDSKLFWPPVTAPWSSGLIAVFSCLVLVSSSGTRLPSLAVCVVVVALLYGGYLSISRPAAVVDRDAGDHGGQERPDDAAEGAQVEDVAMPLAFRILPLLTVVACARMLTSKELKVALVKTVVAGFAKALNWFFTLKTIRQSSWCSASTIGTFAITSARTPSLGDRSFYLHAAFNLVTSLLALGQTIHMIPKGAGPRSRLWALGVLPLKPLLENMYRINASTMLGPRDEYPVEVLARTAEAKFDAMLARQSRTYSAAVLEYRRRYNMEPPPGFEAWYSYAVARASPIIDEFDIIHEAIAPFWKMSGKKVQEVMGEASGAAGADLWWCMFKGQTGETSCNHPHRGGTHIQETFGRWLGGLAGKIPDVEFLVNHLDEPRVLLPGPETANDQRIRLTNISRRPIWDTLTRSCSRKVTSASSGIQGASVDINTHGLPFVTDTGADKDLCQHPEYRDMHGMAMSPCSFILVDGRVPVLTTGTLTTGGDVLFPSPVYGEYGDEGFVYNDTRDVEWAQKRNNLYWAGSSTGAYAGDDGWKRYHRHRFVALAQGLETGREHWYLRRGRDGLFHQVASSSLNRDLFDVAFTAIIQCRHDLCESQREYFDVRPRADKDAALGSKLVFDIDGNGISGRFVKLLTSHSAVLKQTLLREWHDERLAAWVHYLPVSQGLGELPELVSWLTGTEEGRRRARLVAERGREWAMRAMRHEDRGLYVYRLMLELARIQDPERQAT</sequence>
<dbReference type="SMART" id="SM00672">
    <property type="entry name" value="CAP10"/>
    <property type="match status" value="1"/>
</dbReference>
<protein>
    <submittedName>
        <fullName evidence="4">Glycosyltransferase family 90 protein</fullName>
    </submittedName>
</protein>
<feature type="chain" id="PRO_5043012903" evidence="2">
    <location>
        <begin position="17"/>
        <end position="837"/>
    </location>
</feature>
<evidence type="ECO:0000259" key="3">
    <source>
        <dbReference type="SMART" id="SM00672"/>
    </source>
</evidence>
<reference evidence="4" key="1">
    <citation type="journal article" date="2023" name="Mol. Phylogenet. Evol.">
        <title>Genome-scale phylogeny and comparative genomics of the fungal order Sordariales.</title>
        <authorList>
            <person name="Hensen N."/>
            <person name="Bonometti L."/>
            <person name="Westerberg I."/>
            <person name="Brannstrom I.O."/>
            <person name="Guillou S."/>
            <person name="Cros-Aarteil S."/>
            <person name="Calhoun S."/>
            <person name="Haridas S."/>
            <person name="Kuo A."/>
            <person name="Mondo S."/>
            <person name="Pangilinan J."/>
            <person name="Riley R."/>
            <person name="LaButti K."/>
            <person name="Andreopoulos B."/>
            <person name="Lipzen A."/>
            <person name="Chen C."/>
            <person name="Yan M."/>
            <person name="Daum C."/>
            <person name="Ng V."/>
            <person name="Clum A."/>
            <person name="Steindorff A."/>
            <person name="Ohm R.A."/>
            <person name="Martin F."/>
            <person name="Silar P."/>
            <person name="Natvig D.O."/>
            <person name="Lalanne C."/>
            <person name="Gautier V."/>
            <person name="Ament-Velasquez S.L."/>
            <person name="Kruys A."/>
            <person name="Hutchinson M.I."/>
            <person name="Powell A.J."/>
            <person name="Barry K."/>
            <person name="Miller A.N."/>
            <person name="Grigoriev I.V."/>
            <person name="Debuchy R."/>
            <person name="Gladieux P."/>
            <person name="Hiltunen Thoren M."/>
            <person name="Johannesson H."/>
        </authorList>
    </citation>
    <scope>NUCLEOTIDE SEQUENCE</scope>
    <source>
        <strain evidence="4">CBS 731.68</strain>
    </source>
</reference>
<reference evidence="4" key="2">
    <citation type="submission" date="2023-05" db="EMBL/GenBank/DDBJ databases">
        <authorList>
            <consortium name="Lawrence Berkeley National Laboratory"/>
            <person name="Steindorff A."/>
            <person name="Hensen N."/>
            <person name="Bonometti L."/>
            <person name="Westerberg I."/>
            <person name="Brannstrom I.O."/>
            <person name="Guillou S."/>
            <person name="Cros-Aarteil S."/>
            <person name="Calhoun S."/>
            <person name="Haridas S."/>
            <person name="Kuo A."/>
            <person name="Mondo S."/>
            <person name="Pangilinan J."/>
            <person name="Riley R."/>
            <person name="Labutti K."/>
            <person name="Andreopoulos B."/>
            <person name="Lipzen A."/>
            <person name="Chen C."/>
            <person name="Yanf M."/>
            <person name="Daum C."/>
            <person name="Ng V."/>
            <person name="Clum A."/>
            <person name="Ohm R."/>
            <person name="Martin F."/>
            <person name="Silar P."/>
            <person name="Natvig D."/>
            <person name="Lalanne C."/>
            <person name="Gautier V."/>
            <person name="Ament-Velasquez S.L."/>
            <person name="Kruys A."/>
            <person name="Hutchinson M.I."/>
            <person name="Powell A.J."/>
            <person name="Barry K."/>
            <person name="Miller A.N."/>
            <person name="Grigoriev I.V."/>
            <person name="Debuchy R."/>
            <person name="Gladieux P."/>
            <person name="Thoren M.H."/>
            <person name="Johannesson H."/>
        </authorList>
    </citation>
    <scope>NUCLEOTIDE SEQUENCE</scope>
    <source>
        <strain evidence="4">CBS 731.68</strain>
    </source>
</reference>
<name>A0AAN6TSI3_9PEZI</name>
<proteinExistence type="predicted"/>
<dbReference type="PANTHER" id="PTHR12203:SF61">
    <property type="entry name" value="CAPSULE PROTEIN"/>
    <property type="match status" value="1"/>
</dbReference>
<feature type="transmembrane region" description="Helical" evidence="1">
    <location>
        <begin position="116"/>
        <end position="139"/>
    </location>
</feature>
<feature type="domain" description="Glycosyl transferase CAP10" evidence="3">
    <location>
        <begin position="541"/>
        <end position="833"/>
    </location>
</feature>